<dbReference type="RefSeq" id="WP_190383363.1">
    <property type="nucleotide sequence ID" value="NZ_JACJQT010000035.1"/>
</dbReference>
<dbReference type="Proteomes" id="UP000606721">
    <property type="component" value="Unassembled WGS sequence"/>
</dbReference>
<sequence length="114" mass="12825">MSINERKVVRISELKTISIQFPKDVYMLAVWVLANDLAESKHSGTCRTTIHGLSSKLSYLTRINLQSIKSQFAAAGFSDEATIEPDDNNHPHDIFQLITGEDEKIHKNTDIVNI</sequence>
<proteinExistence type="predicted"/>
<name>A0ABR8BXN3_APHFL</name>
<protein>
    <submittedName>
        <fullName evidence="1">Uncharacterized protein</fullName>
    </submittedName>
</protein>
<reference evidence="1 2" key="1">
    <citation type="journal article" date="2020" name="ISME J.">
        <title>Comparative genomics reveals insights into cyanobacterial evolution and habitat adaptation.</title>
        <authorList>
            <person name="Chen M.Y."/>
            <person name="Teng W.K."/>
            <person name="Zhao L."/>
            <person name="Hu C.X."/>
            <person name="Zhou Y.K."/>
            <person name="Han B.P."/>
            <person name="Song L.R."/>
            <person name="Shu W.S."/>
        </authorList>
    </citation>
    <scope>NUCLEOTIDE SEQUENCE [LARGE SCALE GENOMIC DNA]</scope>
    <source>
        <strain evidence="1 2">FACHB-1040</strain>
    </source>
</reference>
<comment type="caution">
    <text evidence="1">The sequence shown here is derived from an EMBL/GenBank/DDBJ whole genome shotgun (WGS) entry which is preliminary data.</text>
</comment>
<evidence type="ECO:0000313" key="1">
    <source>
        <dbReference type="EMBL" id="MBD2279406.1"/>
    </source>
</evidence>
<keyword evidence="2" id="KW-1185">Reference proteome</keyword>
<gene>
    <name evidence="1" type="ORF">H6F99_14235</name>
</gene>
<dbReference type="EMBL" id="JACJQT010000035">
    <property type="protein sequence ID" value="MBD2279406.1"/>
    <property type="molecule type" value="Genomic_DNA"/>
</dbReference>
<evidence type="ECO:0000313" key="2">
    <source>
        <dbReference type="Proteomes" id="UP000606721"/>
    </source>
</evidence>
<organism evidence="1 2">
    <name type="scientific">Aphanizomenon flos-aquae FACHB-1040</name>
    <dbReference type="NCBI Taxonomy" id="2692887"/>
    <lineage>
        <taxon>Bacteria</taxon>
        <taxon>Bacillati</taxon>
        <taxon>Cyanobacteriota</taxon>
        <taxon>Cyanophyceae</taxon>
        <taxon>Nostocales</taxon>
        <taxon>Aphanizomenonaceae</taxon>
        <taxon>Aphanizomenon</taxon>
    </lineage>
</organism>
<accession>A0ABR8BXN3</accession>